<feature type="compositionally biased region" description="Basic and acidic residues" evidence="7">
    <location>
        <begin position="99"/>
        <end position="110"/>
    </location>
</feature>
<dbReference type="EMBL" id="QWIQ01000479">
    <property type="protein sequence ID" value="RMY85183.1"/>
    <property type="molecule type" value="Genomic_DNA"/>
</dbReference>
<feature type="region of interest" description="Disordered" evidence="7">
    <location>
        <begin position="352"/>
        <end position="391"/>
    </location>
</feature>
<dbReference type="InterPro" id="IPR027408">
    <property type="entry name" value="PNPase/RNase_PH_dom_sf"/>
</dbReference>
<evidence type="ECO:0000256" key="6">
    <source>
        <dbReference type="ARBA" id="ARBA00042523"/>
    </source>
</evidence>
<dbReference type="Gene3D" id="3.30.230.70">
    <property type="entry name" value="GHMP Kinase, N-terminal domain"/>
    <property type="match status" value="1"/>
</dbReference>
<comment type="similarity">
    <text evidence="3">Belongs to the RNase PH family.</text>
</comment>
<dbReference type="AlphaFoldDB" id="A0A3M7F8Q8"/>
<dbReference type="PANTHER" id="PTHR11097">
    <property type="entry name" value="EXOSOME COMPLEX EXONUCLEASE RIBOSOMAL RNA PROCESSING PROTEIN"/>
    <property type="match status" value="1"/>
</dbReference>
<evidence type="ECO:0000256" key="5">
    <source>
        <dbReference type="ARBA" id="ARBA00022835"/>
    </source>
</evidence>
<protein>
    <recommendedName>
        <fullName evidence="6">Ribosomal RNA-processing protein 42</fullName>
    </recommendedName>
</protein>
<comment type="caution">
    <text evidence="8">The sequence shown here is derived from an EMBL/GenBank/DDBJ whole genome shotgun (WGS) entry which is preliminary data.</text>
</comment>
<evidence type="ECO:0000256" key="4">
    <source>
        <dbReference type="ARBA" id="ARBA00022490"/>
    </source>
</evidence>
<feature type="compositionally biased region" description="Low complexity" evidence="7">
    <location>
        <begin position="327"/>
        <end position="336"/>
    </location>
</feature>
<evidence type="ECO:0000313" key="8">
    <source>
        <dbReference type="EMBL" id="RMY85183.1"/>
    </source>
</evidence>
<dbReference type="InterPro" id="IPR020568">
    <property type="entry name" value="Ribosomal_Su5_D2-typ_SF"/>
</dbReference>
<feature type="region of interest" description="Disordered" evidence="7">
    <location>
        <begin position="314"/>
        <end position="337"/>
    </location>
</feature>
<dbReference type="GO" id="GO:0071035">
    <property type="term" value="P:nuclear polyadenylation-dependent rRNA catabolic process"/>
    <property type="evidence" value="ECO:0007669"/>
    <property type="project" value="TreeGrafter"/>
</dbReference>
<feature type="compositionally biased region" description="Low complexity" evidence="7">
    <location>
        <begin position="365"/>
        <end position="380"/>
    </location>
</feature>
<dbReference type="GO" id="GO:0016075">
    <property type="term" value="P:rRNA catabolic process"/>
    <property type="evidence" value="ECO:0007669"/>
    <property type="project" value="TreeGrafter"/>
</dbReference>
<evidence type="ECO:0000256" key="1">
    <source>
        <dbReference type="ARBA" id="ARBA00004496"/>
    </source>
</evidence>
<evidence type="ECO:0000313" key="9">
    <source>
        <dbReference type="Proteomes" id="UP000281468"/>
    </source>
</evidence>
<feature type="region of interest" description="Disordered" evidence="7">
    <location>
        <begin position="92"/>
        <end position="147"/>
    </location>
</feature>
<dbReference type="GO" id="GO:0000467">
    <property type="term" value="P:exonucleolytic trimming to generate mature 3'-end of 5.8S rRNA from tricistronic rRNA transcript (SSU-rRNA, 5.8S rRNA, LSU-rRNA)"/>
    <property type="evidence" value="ECO:0007669"/>
    <property type="project" value="TreeGrafter"/>
</dbReference>
<dbReference type="GO" id="GO:0071028">
    <property type="term" value="P:nuclear mRNA surveillance"/>
    <property type="evidence" value="ECO:0007669"/>
    <property type="project" value="TreeGrafter"/>
</dbReference>
<name>A0A3M7F8Q8_HORWE</name>
<evidence type="ECO:0000256" key="7">
    <source>
        <dbReference type="SAM" id="MobiDB-lite"/>
    </source>
</evidence>
<dbReference type="GO" id="GO:0071038">
    <property type="term" value="P:TRAMP-dependent tRNA surveillance pathway"/>
    <property type="evidence" value="ECO:0007669"/>
    <property type="project" value="TreeGrafter"/>
</dbReference>
<keyword evidence="4" id="KW-0963">Cytoplasm</keyword>
<dbReference type="GO" id="GO:0000176">
    <property type="term" value="C:nuclear exosome (RNase complex)"/>
    <property type="evidence" value="ECO:0007669"/>
    <property type="project" value="UniProtKB-ARBA"/>
</dbReference>
<feature type="region of interest" description="Disordered" evidence="7">
    <location>
        <begin position="1"/>
        <end position="20"/>
    </location>
</feature>
<keyword evidence="5" id="KW-0271">Exosome</keyword>
<evidence type="ECO:0000256" key="2">
    <source>
        <dbReference type="ARBA" id="ARBA00004604"/>
    </source>
</evidence>
<dbReference type="PANTHER" id="PTHR11097:SF8">
    <property type="entry name" value="EXOSOME COMPLEX COMPONENT RRP42"/>
    <property type="match status" value="1"/>
</dbReference>
<dbReference type="GO" id="GO:0034476">
    <property type="term" value="P:U5 snRNA 3'-end processing"/>
    <property type="evidence" value="ECO:0007669"/>
    <property type="project" value="TreeGrafter"/>
</dbReference>
<feature type="compositionally biased region" description="Pro residues" evidence="7">
    <location>
        <begin position="314"/>
        <end position="326"/>
    </location>
</feature>
<dbReference type="InterPro" id="IPR050590">
    <property type="entry name" value="Exosome_comp_Rrp42_subfam"/>
</dbReference>
<dbReference type="VEuPathDB" id="FungiDB:BTJ68_13318"/>
<comment type="subcellular location">
    <subcellularLocation>
        <location evidence="1">Cytoplasm</location>
    </subcellularLocation>
    <subcellularLocation>
        <location evidence="2">Nucleus</location>
        <location evidence="2">Nucleolus</location>
    </subcellularLocation>
</comment>
<accession>A0A3M7F8Q8</accession>
<dbReference type="GO" id="GO:0034475">
    <property type="term" value="P:U4 snRNA 3'-end processing"/>
    <property type="evidence" value="ECO:0007669"/>
    <property type="project" value="TreeGrafter"/>
</dbReference>
<organism evidence="8 9">
    <name type="scientific">Hortaea werneckii</name>
    <name type="common">Black yeast</name>
    <name type="synonym">Cladosporium werneckii</name>
    <dbReference type="NCBI Taxonomy" id="91943"/>
    <lineage>
        <taxon>Eukaryota</taxon>
        <taxon>Fungi</taxon>
        <taxon>Dikarya</taxon>
        <taxon>Ascomycota</taxon>
        <taxon>Pezizomycotina</taxon>
        <taxon>Dothideomycetes</taxon>
        <taxon>Dothideomycetidae</taxon>
        <taxon>Mycosphaerellales</taxon>
        <taxon>Teratosphaeriaceae</taxon>
        <taxon>Hortaea</taxon>
    </lineage>
</organism>
<dbReference type="SUPFAM" id="SSF54211">
    <property type="entry name" value="Ribosomal protein S5 domain 2-like"/>
    <property type="match status" value="1"/>
</dbReference>
<gene>
    <name evidence="8" type="ORF">D0862_11243</name>
</gene>
<dbReference type="GO" id="GO:0000177">
    <property type="term" value="C:cytoplasmic exosome (RNase complex)"/>
    <property type="evidence" value="ECO:0007669"/>
    <property type="project" value="TreeGrafter"/>
</dbReference>
<sequence>MSTEAPSPRHESLPPAMAPYTNIPLSPAELSYLHTSLTQTPLIRPDGRSPTQFRPLIAESDILPSANGSARICFADGTEAIVGVKAEVEKTRSAVPSHSGDDANGEEHRQGVLGLGTGSGREIEDDEDRMDTDGGGGGSEGRKGQGRDEWVEVAIDVPGMRDDDALPVFLSAMLTEALLADAGLKDRLWINRRFHWRLYIDILLLSQPLSYPLPLLSLTTHLALLSTRLPALISERDEDPLFNDDWEASTFLYPKNPPTSPTPSPSAPPPITLLVVSVSSASSAGQSTILFDPTRDELAVADAVVAISLGVVSSPPPAARSSPPSPASASASSSSSGEPKLALLALRTIDPPSRLTSAGVPDRLNTTTSSVPAPASTNSGTTGGGAEVSAQDAGAAAIKEKVRGGVSGGDGVEGKDSVWYPPRGGLKRGVLGRMVRLCTEGDEGTVSKGVGWEVLEGLAAVGGEGR</sequence>
<dbReference type="GO" id="GO:0034473">
    <property type="term" value="P:U1 snRNA 3'-end processing"/>
    <property type="evidence" value="ECO:0007669"/>
    <property type="project" value="TreeGrafter"/>
</dbReference>
<dbReference type="GO" id="GO:0035925">
    <property type="term" value="F:mRNA 3'-UTR AU-rich region binding"/>
    <property type="evidence" value="ECO:0007669"/>
    <property type="project" value="TreeGrafter"/>
</dbReference>
<proteinExistence type="inferred from homology"/>
<reference evidence="8 9" key="1">
    <citation type="journal article" date="2018" name="BMC Genomics">
        <title>Genomic evidence for intraspecific hybridization in a clonal and extremely halotolerant yeast.</title>
        <authorList>
            <person name="Gostincar C."/>
            <person name="Stajich J.E."/>
            <person name="Zupancic J."/>
            <person name="Zalar P."/>
            <person name="Gunde-Cimerman N."/>
        </authorList>
    </citation>
    <scope>NUCLEOTIDE SEQUENCE [LARGE SCALE GENOMIC DNA]</scope>
    <source>
        <strain evidence="8 9">EXF-171</strain>
    </source>
</reference>
<dbReference type="GO" id="GO:0005730">
    <property type="term" value="C:nucleolus"/>
    <property type="evidence" value="ECO:0007669"/>
    <property type="project" value="UniProtKB-SubCell"/>
</dbReference>
<evidence type="ECO:0000256" key="3">
    <source>
        <dbReference type="ARBA" id="ARBA00006678"/>
    </source>
</evidence>
<dbReference type="Proteomes" id="UP000281468">
    <property type="component" value="Unassembled WGS sequence"/>
</dbReference>